<dbReference type="EMBL" id="BSXV01002174">
    <property type="protein sequence ID" value="GME95064.1"/>
    <property type="molecule type" value="Genomic_DNA"/>
</dbReference>
<dbReference type="Proteomes" id="UP001165101">
    <property type="component" value="Unassembled WGS sequence"/>
</dbReference>
<evidence type="ECO:0000313" key="1">
    <source>
        <dbReference type="EMBL" id="GME95064.1"/>
    </source>
</evidence>
<evidence type="ECO:0000313" key="2">
    <source>
        <dbReference type="Proteomes" id="UP001165101"/>
    </source>
</evidence>
<sequence>MAIYSYWVFDRHCNCVYSREWSRPGSQTSNNQLDANKQSRIPGSINQKNSDPKAALLFGALFSMRKIAISLVKPTESESGTFSGETISKINFLRSYTTNKYKCHFYETLSGFKFAFLSDTNTEDLHEFLEEIYMKIFMNCVVRNPLSQADFKAGEVIKNESFINKLDAYMVTIPAF</sequence>
<comment type="caution">
    <text evidence="1">The sequence shown here is derived from an EMBL/GenBank/DDBJ whole genome shotgun (WGS) entry which is preliminary data.</text>
</comment>
<organism evidence="1 2">
    <name type="scientific">Candida boidinii</name>
    <name type="common">Yeast</name>
    <dbReference type="NCBI Taxonomy" id="5477"/>
    <lineage>
        <taxon>Eukaryota</taxon>
        <taxon>Fungi</taxon>
        <taxon>Dikarya</taxon>
        <taxon>Ascomycota</taxon>
        <taxon>Saccharomycotina</taxon>
        <taxon>Pichiomycetes</taxon>
        <taxon>Pichiales</taxon>
        <taxon>Pichiaceae</taxon>
        <taxon>Ogataea</taxon>
        <taxon>Ogataea/Candida clade</taxon>
    </lineage>
</organism>
<accession>A0ACB5TUI9</accession>
<protein>
    <submittedName>
        <fullName evidence="1">Unnamed protein product</fullName>
    </submittedName>
</protein>
<gene>
    <name evidence="1" type="ORF">Cboi01_000375900</name>
</gene>
<proteinExistence type="predicted"/>
<reference evidence="1" key="1">
    <citation type="submission" date="2023-04" db="EMBL/GenBank/DDBJ databases">
        <title>Candida boidinii NBRC 1967.</title>
        <authorList>
            <person name="Ichikawa N."/>
            <person name="Sato H."/>
            <person name="Tonouchi N."/>
        </authorList>
    </citation>
    <scope>NUCLEOTIDE SEQUENCE</scope>
    <source>
        <strain evidence="1">NBRC 1967</strain>
    </source>
</reference>
<name>A0ACB5TUI9_CANBO</name>
<keyword evidence="2" id="KW-1185">Reference proteome</keyword>